<dbReference type="Gene3D" id="3.40.50.1000">
    <property type="entry name" value="HAD superfamily/HAD-like"/>
    <property type="match status" value="1"/>
</dbReference>
<evidence type="ECO:0008006" key="3">
    <source>
        <dbReference type="Google" id="ProtNLM"/>
    </source>
</evidence>
<dbReference type="InterPro" id="IPR023214">
    <property type="entry name" value="HAD_sf"/>
</dbReference>
<dbReference type="KEGG" id="mgod:E7746_06980"/>
<name>A0A4P7VII8_9BACT</name>
<dbReference type="PANTHER" id="PTHR43611:SF3">
    <property type="entry name" value="FLAVIN MONONUCLEOTIDE HYDROLASE 1, CHLOROPLATIC"/>
    <property type="match status" value="1"/>
</dbReference>
<reference evidence="1 2" key="1">
    <citation type="submission" date="2019-02" db="EMBL/GenBank/DDBJ databases">
        <title>Isolation and identification of novel species under the genus Muribaculum.</title>
        <authorList>
            <person name="Miyake S."/>
            <person name="Ding Y."/>
            <person name="Low A."/>
            <person name="Soh M."/>
            <person name="Seedorf H."/>
        </authorList>
    </citation>
    <scope>NUCLEOTIDE SEQUENCE [LARGE SCALE GENOMIC DNA]</scope>
    <source>
        <strain evidence="1 2">TLL-A4</strain>
    </source>
</reference>
<dbReference type="PANTHER" id="PTHR43611">
    <property type="entry name" value="ALPHA-D-GLUCOSE 1-PHOSPHATE PHOSPHATASE"/>
    <property type="match status" value="1"/>
</dbReference>
<keyword evidence="2" id="KW-1185">Reference proteome</keyword>
<sequence length="73" mass="8187">MVKSYEARVAKPDKKILDIAAKEFGINPEKTLFIDDSPYNIAVAKELGWQGVEVKPGSDSLVKIIEDYISLQY</sequence>
<dbReference type="OrthoDB" id="9797415at2"/>
<dbReference type="EMBL" id="CP039393">
    <property type="protein sequence ID" value="QCD35653.1"/>
    <property type="molecule type" value="Genomic_DNA"/>
</dbReference>
<dbReference type="InterPro" id="IPR006439">
    <property type="entry name" value="HAD-SF_hydro_IA"/>
</dbReference>
<evidence type="ECO:0000313" key="1">
    <source>
        <dbReference type="EMBL" id="QCD35653.1"/>
    </source>
</evidence>
<evidence type="ECO:0000313" key="2">
    <source>
        <dbReference type="Proteomes" id="UP000297031"/>
    </source>
</evidence>
<dbReference type="Proteomes" id="UP000297031">
    <property type="component" value="Chromosome"/>
</dbReference>
<dbReference type="Pfam" id="PF00702">
    <property type="entry name" value="Hydrolase"/>
    <property type="match status" value="1"/>
</dbReference>
<gene>
    <name evidence="1" type="ORF">E7746_06980</name>
</gene>
<dbReference type="AlphaFoldDB" id="A0A4P7VII8"/>
<dbReference type="InterPro" id="IPR036412">
    <property type="entry name" value="HAD-like_sf"/>
</dbReference>
<protein>
    <recommendedName>
        <fullName evidence="3">HAD family phosphatase</fullName>
    </recommendedName>
</protein>
<accession>A0A4P7VII8</accession>
<proteinExistence type="predicted"/>
<organism evidence="1 2">
    <name type="scientific">Muribaculum gordoncarteri</name>
    <dbReference type="NCBI Taxonomy" id="2530390"/>
    <lineage>
        <taxon>Bacteria</taxon>
        <taxon>Pseudomonadati</taxon>
        <taxon>Bacteroidota</taxon>
        <taxon>Bacteroidia</taxon>
        <taxon>Bacteroidales</taxon>
        <taxon>Muribaculaceae</taxon>
        <taxon>Muribaculum</taxon>
    </lineage>
</organism>
<dbReference type="SUPFAM" id="SSF56784">
    <property type="entry name" value="HAD-like"/>
    <property type="match status" value="1"/>
</dbReference>
<dbReference type="NCBIfam" id="TIGR01509">
    <property type="entry name" value="HAD-SF-IA-v3"/>
    <property type="match status" value="1"/>
</dbReference>